<keyword evidence="1" id="KW-0812">Transmembrane</keyword>
<dbReference type="AlphaFoldDB" id="A0A1D1VKJ3"/>
<reference evidence="2 3" key="1">
    <citation type="journal article" date="2016" name="Nat. Commun.">
        <title>Extremotolerant tardigrade genome and improved radiotolerance of human cultured cells by tardigrade-unique protein.</title>
        <authorList>
            <person name="Hashimoto T."/>
            <person name="Horikawa D.D."/>
            <person name="Saito Y."/>
            <person name="Kuwahara H."/>
            <person name="Kozuka-Hata H."/>
            <person name="Shin-I T."/>
            <person name="Minakuchi Y."/>
            <person name="Ohishi K."/>
            <person name="Motoyama A."/>
            <person name="Aizu T."/>
            <person name="Enomoto A."/>
            <person name="Kondo K."/>
            <person name="Tanaka S."/>
            <person name="Hara Y."/>
            <person name="Koshikawa S."/>
            <person name="Sagara H."/>
            <person name="Miura T."/>
            <person name="Yokobori S."/>
            <person name="Miyagawa K."/>
            <person name="Suzuki Y."/>
            <person name="Kubo T."/>
            <person name="Oyama M."/>
            <person name="Kohara Y."/>
            <person name="Fujiyama A."/>
            <person name="Arakawa K."/>
            <person name="Katayama T."/>
            <person name="Toyoda A."/>
            <person name="Kunieda T."/>
        </authorList>
    </citation>
    <scope>NUCLEOTIDE SEQUENCE [LARGE SCALE GENOMIC DNA]</scope>
    <source>
        <strain evidence="2 3">YOKOZUNA-1</strain>
    </source>
</reference>
<keyword evidence="1" id="KW-0472">Membrane</keyword>
<gene>
    <name evidence="2" type="primary">RvY_12746-1</name>
    <name evidence="2" type="synonym">RvY_12746.1</name>
    <name evidence="2" type="ORF">RvY_12746</name>
</gene>
<evidence type="ECO:0000256" key="1">
    <source>
        <dbReference type="SAM" id="Phobius"/>
    </source>
</evidence>
<evidence type="ECO:0000313" key="2">
    <source>
        <dbReference type="EMBL" id="GAV02145.1"/>
    </source>
</evidence>
<protein>
    <submittedName>
        <fullName evidence="2">Uncharacterized protein</fullName>
    </submittedName>
</protein>
<feature type="transmembrane region" description="Helical" evidence="1">
    <location>
        <begin position="12"/>
        <end position="34"/>
    </location>
</feature>
<feature type="transmembrane region" description="Helical" evidence="1">
    <location>
        <begin position="54"/>
        <end position="71"/>
    </location>
</feature>
<keyword evidence="3" id="KW-1185">Reference proteome</keyword>
<feature type="transmembrane region" description="Helical" evidence="1">
    <location>
        <begin position="131"/>
        <end position="153"/>
    </location>
</feature>
<dbReference type="Proteomes" id="UP000186922">
    <property type="component" value="Unassembled WGS sequence"/>
</dbReference>
<name>A0A1D1VKJ3_RAMVA</name>
<dbReference type="EMBL" id="BDGG01000008">
    <property type="protein sequence ID" value="GAV02145.1"/>
    <property type="molecule type" value="Genomic_DNA"/>
</dbReference>
<proteinExistence type="predicted"/>
<sequence>MARSSAVSAENVGTLRALSYLVVTYTLVSAVLLVFPDFLNAALPFSVFSHWKQVIRYILTGVLTASGLALWRGIASNRRELLLIWLILYGITTIFIALVITIGLFSGQFNLYLPNWKWGFWNHKSWLEDGVIFLLMGAVGLDIASLKVVYDLYTQLGGSRKLKV</sequence>
<accession>A0A1D1VKJ3</accession>
<organism evidence="2 3">
    <name type="scientific">Ramazzottius varieornatus</name>
    <name type="common">Water bear</name>
    <name type="synonym">Tardigrade</name>
    <dbReference type="NCBI Taxonomy" id="947166"/>
    <lineage>
        <taxon>Eukaryota</taxon>
        <taxon>Metazoa</taxon>
        <taxon>Ecdysozoa</taxon>
        <taxon>Tardigrada</taxon>
        <taxon>Eutardigrada</taxon>
        <taxon>Parachela</taxon>
        <taxon>Hypsibioidea</taxon>
        <taxon>Ramazzottiidae</taxon>
        <taxon>Ramazzottius</taxon>
    </lineage>
</organism>
<comment type="caution">
    <text evidence="2">The sequence shown here is derived from an EMBL/GenBank/DDBJ whole genome shotgun (WGS) entry which is preliminary data.</text>
</comment>
<evidence type="ECO:0000313" key="3">
    <source>
        <dbReference type="Proteomes" id="UP000186922"/>
    </source>
</evidence>
<feature type="transmembrane region" description="Helical" evidence="1">
    <location>
        <begin position="83"/>
        <end position="111"/>
    </location>
</feature>
<keyword evidence="1" id="KW-1133">Transmembrane helix</keyword>